<accession>A0A2T0B609</accession>
<evidence type="ECO:0000256" key="2">
    <source>
        <dbReference type="ARBA" id="ARBA00022747"/>
    </source>
</evidence>
<evidence type="ECO:0000256" key="1">
    <source>
        <dbReference type="ARBA" id="ARBA00010923"/>
    </source>
</evidence>
<evidence type="ECO:0000313" key="5">
    <source>
        <dbReference type="EMBL" id="PRR79316.1"/>
    </source>
</evidence>
<dbReference type="SUPFAM" id="SSF116734">
    <property type="entry name" value="DNA methylase specificity domain"/>
    <property type="match status" value="1"/>
</dbReference>
<organism evidence="5 6">
    <name type="scientific">Clostridium luticellarii</name>
    <dbReference type="NCBI Taxonomy" id="1691940"/>
    <lineage>
        <taxon>Bacteria</taxon>
        <taxon>Bacillati</taxon>
        <taxon>Bacillota</taxon>
        <taxon>Clostridia</taxon>
        <taxon>Eubacteriales</taxon>
        <taxon>Clostridiaceae</taxon>
        <taxon>Clostridium</taxon>
    </lineage>
</organism>
<dbReference type="Pfam" id="PF01420">
    <property type="entry name" value="Methylase_S"/>
    <property type="match status" value="1"/>
</dbReference>
<dbReference type="AlphaFoldDB" id="A0A2T0B609"/>
<evidence type="ECO:0000256" key="3">
    <source>
        <dbReference type="ARBA" id="ARBA00023125"/>
    </source>
</evidence>
<reference evidence="5 6" key="1">
    <citation type="submission" date="2018-03" db="EMBL/GenBank/DDBJ databases">
        <title>Genome sequence of Clostridium luticellarii DSM 29923.</title>
        <authorList>
            <person name="Poehlein A."/>
            <person name="Daniel R."/>
        </authorList>
    </citation>
    <scope>NUCLEOTIDE SEQUENCE [LARGE SCALE GENOMIC DNA]</scope>
    <source>
        <strain evidence="5 6">DSM 29923</strain>
    </source>
</reference>
<dbReference type="InterPro" id="IPR000055">
    <property type="entry name" value="Restrct_endonuc_typeI_TRD"/>
</dbReference>
<name>A0A2T0B609_9CLOT</name>
<gene>
    <name evidence="5" type="ORF">CLLU_35380</name>
</gene>
<proteinExistence type="inferred from homology"/>
<keyword evidence="3" id="KW-0238">DNA-binding</keyword>
<dbReference type="Gene3D" id="3.90.220.20">
    <property type="entry name" value="DNA methylase specificity domains"/>
    <property type="match status" value="1"/>
</dbReference>
<comment type="caution">
    <text evidence="5">The sequence shown here is derived from an EMBL/GenBank/DDBJ whole genome shotgun (WGS) entry which is preliminary data.</text>
</comment>
<protein>
    <submittedName>
        <fullName evidence="5">Type I restriction modification DNA specificity domain protein</fullName>
    </submittedName>
</protein>
<keyword evidence="6" id="KW-1185">Reference proteome</keyword>
<keyword evidence="2" id="KW-0680">Restriction system</keyword>
<dbReference type="GO" id="GO:0009307">
    <property type="term" value="P:DNA restriction-modification system"/>
    <property type="evidence" value="ECO:0007669"/>
    <property type="project" value="UniProtKB-KW"/>
</dbReference>
<dbReference type="Proteomes" id="UP000237798">
    <property type="component" value="Unassembled WGS sequence"/>
</dbReference>
<evidence type="ECO:0000259" key="4">
    <source>
        <dbReference type="Pfam" id="PF01420"/>
    </source>
</evidence>
<comment type="similarity">
    <text evidence="1">Belongs to the type-I restriction system S methylase family.</text>
</comment>
<dbReference type="InterPro" id="IPR044946">
    <property type="entry name" value="Restrct_endonuc_typeI_TRD_sf"/>
</dbReference>
<dbReference type="EMBL" id="PVXP01000107">
    <property type="protein sequence ID" value="PRR79316.1"/>
    <property type="molecule type" value="Genomic_DNA"/>
</dbReference>
<dbReference type="GO" id="GO:0003677">
    <property type="term" value="F:DNA binding"/>
    <property type="evidence" value="ECO:0007669"/>
    <property type="project" value="UniProtKB-KW"/>
</dbReference>
<sequence>MLSVNEALSYKEDAIGIGRKGTIDKPYILRAPFWTVDTLFYAVPENNNNLNFVYDIFQNIKWKQKDESTGVPSLSKTAINNVDVLIPDYKEQKQIGDFFQDIDHLITLHQRKSFLIMISS</sequence>
<feature type="domain" description="Type I restriction modification DNA specificity" evidence="4">
    <location>
        <begin position="9"/>
        <end position="112"/>
    </location>
</feature>
<evidence type="ECO:0000313" key="6">
    <source>
        <dbReference type="Proteomes" id="UP000237798"/>
    </source>
</evidence>